<dbReference type="InterPro" id="IPR041118">
    <property type="entry name" value="Rx_N"/>
</dbReference>
<dbReference type="Gene3D" id="3.80.10.10">
    <property type="entry name" value="Ribonuclease Inhibitor"/>
    <property type="match status" value="2"/>
</dbReference>
<dbReference type="GO" id="GO:0042742">
    <property type="term" value="P:defense response to bacterium"/>
    <property type="evidence" value="ECO:0007669"/>
    <property type="project" value="UniProtKB-ARBA"/>
</dbReference>
<dbReference type="FunFam" id="1.10.10.10:FF:000322">
    <property type="entry name" value="Probable disease resistance protein At1g63360"/>
    <property type="match status" value="1"/>
</dbReference>
<dbReference type="eggNOG" id="KOG4658">
    <property type="taxonomic scope" value="Eukaryota"/>
</dbReference>
<feature type="domain" description="Disease resistance N-terminal" evidence="8">
    <location>
        <begin position="14"/>
        <end position="99"/>
    </location>
</feature>
<evidence type="ECO:0000256" key="2">
    <source>
        <dbReference type="ARBA" id="ARBA00022614"/>
    </source>
</evidence>
<keyword evidence="3" id="KW-0677">Repeat</keyword>
<dbReference type="GO" id="GO:0002758">
    <property type="term" value="P:innate immune response-activating signaling pathway"/>
    <property type="evidence" value="ECO:0007669"/>
    <property type="project" value="UniProtKB-ARBA"/>
</dbReference>
<dbReference type="Pfam" id="PF25019">
    <property type="entry name" value="LRR_R13L1-DRL21"/>
    <property type="match status" value="1"/>
</dbReference>
<proteinExistence type="inferred from homology"/>
<dbReference type="InterPro" id="IPR002182">
    <property type="entry name" value="NB-ARC"/>
</dbReference>
<dbReference type="STRING" id="4572.M7Z5J0"/>
<dbReference type="Pfam" id="PF18052">
    <property type="entry name" value="Rx_N"/>
    <property type="match status" value="1"/>
</dbReference>
<evidence type="ECO:0000259" key="7">
    <source>
        <dbReference type="Pfam" id="PF00931"/>
    </source>
</evidence>
<dbReference type="InterPro" id="IPR032675">
    <property type="entry name" value="LRR_dom_sf"/>
</dbReference>
<evidence type="ECO:0000256" key="4">
    <source>
        <dbReference type="ARBA" id="ARBA00022741"/>
    </source>
</evidence>
<gene>
    <name evidence="11" type="ORF">TRIUR3_02724</name>
</gene>
<dbReference type="GO" id="GO:0043531">
    <property type="term" value="F:ADP binding"/>
    <property type="evidence" value="ECO:0007669"/>
    <property type="project" value="InterPro"/>
</dbReference>
<keyword evidence="2" id="KW-0433">Leucine-rich repeat</keyword>
<dbReference type="PANTHER" id="PTHR36766">
    <property type="entry name" value="PLANT BROAD-SPECTRUM MILDEW RESISTANCE PROTEIN RPW8"/>
    <property type="match status" value="1"/>
</dbReference>
<accession>M7Z5J0</accession>
<dbReference type="GO" id="GO:0005524">
    <property type="term" value="F:ATP binding"/>
    <property type="evidence" value="ECO:0007669"/>
    <property type="project" value="UniProtKB-KW"/>
</dbReference>
<keyword evidence="4" id="KW-0547">Nucleotide-binding</keyword>
<evidence type="ECO:0000256" key="5">
    <source>
        <dbReference type="ARBA" id="ARBA00022821"/>
    </source>
</evidence>
<dbReference type="Pfam" id="PF00931">
    <property type="entry name" value="NB-ARC"/>
    <property type="match status" value="1"/>
</dbReference>
<feature type="domain" description="NB-ARC" evidence="7">
    <location>
        <begin position="184"/>
        <end position="324"/>
    </location>
</feature>
<sequence>MAALVASTVVGPLVKILMDKASSYLLNQHKVMKGMKEQLESLERKLLAILDVITDIEEAASHRAGAKAWLEKAKKVVYQANEVFDEFRYEALRREAKKKGHYKELGFHVVKLFPTHNRFVFRKRMGKKLRKVVRVFDVLVTEMNAFHFERHQPPPEPNNWRQKDQDIFDPTEIVRRSRAKDSKKIVDILVGQAKNADLTVVPIVGMGGLGKTTLAQLVYNEPEIQKHFDMLIWVCVSDSFDVNSLAKSIVEAAPEKKHDGKEAVGSKKKMTPLDSLQNLVSGQRYLLVLDDVWTREILKWEQLKACLQHGGMGSAVLTTTRDEKRKEDRSGVLVSMVGEIVKRCMGSPLAATALGSVLRTKTSEEEWKAVSSRSSICTEETGILPILKLSYNDLPPHMKQCFAFCGIFPKDHEIDVDKLIQLWIAHGFLIPEEQVRLETIGKQIFKELASRKFFQDVKQVQATGIEIEYTDSYYSRTTCKIHDLMHDVALSVMEKECALATRELGKTELAATEEPSQSEWLTNSARHLFLSCYKPERRLNSSLEKSSPAIQTLVCNGYMQSSLQHLSKYSSLKALQLCTYKRSIPLKPKHLHYMRYLDLSRSLIRALPEDMSILYNLQTLDLSGCEYLEKLPRQMKYMTALRHLYTHGCPKLKSMPRDLGKLTSLQTLTCFVAGSGSNCSNVGELRNLNLGGYLNILHLENVTEDDAKAANLVKKELRYLALIWLHRWKHRRDETIFQGDARVLENLRPHDGLHAIEINSYGGTTFPTWLAVLQNIVEIHLWECRKLQWLFSSECDSSFTFPNLKELTLQGLVCLERWWEIANGGTQGEEIMFPLLEKLDINFCEKLTALPGQPTFPNLQKASIVGCPELTTVAESPKLSELEVEGREAELFLWVGKHMTSLTNLVLESLGDSTATTSVAAQHGLREVVNGQKKWNDQDFPLAGLVLRGFKVFHYPASLRKMDIRNCSKLESTFGMRLLLGQSASSILQGSSSILEVPSSSSPGAGAEHLEELQLKGCDGLTGVLHLPPSLKDLTIVCCNGLTSLESGSGVLPLLKSLSLKECNSLSSLLDGVQAYSSLHYLSISNCSELKTLPESLQQRLGSIPQVHIDAKYDDEIRELQKESWESQYGSCDAEFSQHK</sequence>
<dbReference type="InterPro" id="IPR058922">
    <property type="entry name" value="WHD_DRP"/>
</dbReference>
<dbReference type="GO" id="GO:0009626">
    <property type="term" value="P:plant-type hypersensitive response"/>
    <property type="evidence" value="ECO:0007669"/>
    <property type="project" value="UniProtKB-ARBA"/>
</dbReference>
<dbReference type="PRINTS" id="PR00364">
    <property type="entry name" value="DISEASERSIST"/>
</dbReference>
<dbReference type="InterPro" id="IPR027417">
    <property type="entry name" value="P-loop_NTPase"/>
</dbReference>
<dbReference type="OMA" id="WWEIANG"/>
<evidence type="ECO:0000259" key="9">
    <source>
        <dbReference type="Pfam" id="PF23559"/>
    </source>
</evidence>
<protein>
    <submittedName>
        <fullName evidence="11">Putative disease resistance protein RGA4</fullName>
    </submittedName>
</protein>
<dbReference type="Gene3D" id="3.40.50.300">
    <property type="entry name" value="P-loop containing nucleotide triphosphate hydrolases"/>
    <property type="match status" value="1"/>
</dbReference>
<evidence type="ECO:0000259" key="10">
    <source>
        <dbReference type="Pfam" id="PF25019"/>
    </source>
</evidence>
<feature type="domain" description="R13L1/DRL21-like LRR repeat region" evidence="10">
    <location>
        <begin position="683"/>
        <end position="811"/>
    </location>
</feature>
<dbReference type="Gene3D" id="1.10.10.10">
    <property type="entry name" value="Winged helix-like DNA-binding domain superfamily/Winged helix DNA-binding domain"/>
    <property type="match status" value="1"/>
</dbReference>
<dbReference type="EMBL" id="KD258228">
    <property type="protein sequence ID" value="EMS47645.1"/>
    <property type="molecule type" value="Genomic_DNA"/>
</dbReference>
<reference evidence="11" key="1">
    <citation type="journal article" date="2013" name="Nature">
        <title>Draft genome of the wheat A-genome progenitor Triticum urartu.</title>
        <authorList>
            <person name="Ling H.Q."/>
            <person name="Zhao S."/>
            <person name="Liu D."/>
            <person name="Wang J."/>
            <person name="Sun H."/>
            <person name="Zhang C."/>
            <person name="Fan H."/>
            <person name="Li D."/>
            <person name="Dong L."/>
            <person name="Tao Y."/>
            <person name="Gao C."/>
            <person name="Wu H."/>
            <person name="Li Y."/>
            <person name="Cui Y."/>
            <person name="Guo X."/>
            <person name="Zheng S."/>
            <person name="Wang B."/>
            <person name="Yu K."/>
            <person name="Liang Q."/>
            <person name="Yang W."/>
            <person name="Lou X."/>
            <person name="Chen J."/>
            <person name="Feng M."/>
            <person name="Jian J."/>
            <person name="Zhang X."/>
            <person name="Luo G."/>
            <person name="Jiang Y."/>
            <person name="Liu J."/>
            <person name="Wang Z."/>
            <person name="Sha Y."/>
            <person name="Zhang B."/>
            <person name="Wu H."/>
            <person name="Tang D."/>
            <person name="Shen Q."/>
            <person name="Xue P."/>
            <person name="Zou S."/>
            <person name="Wang X."/>
            <person name="Liu X."/>
            <person name="Wang F."/>
            <person name="Yang Y."/>
            <person name="An X."/>
            <person name="Dong Z."/>
            <person name="Zhang K."/>
            <person name="Zhang X."/>
            <person name="Luo M.C."/>
            <person name="Dvorak J."/>
            <person name="Tong Y."/>
            <person name="Wang J."/>
            <person name="Yang H."/>
            <person name="Li Z."/>
            <person name="Wang D."/>
            <person name="Zhang A."/>
            <person name="Wang J."/>
        </authorList>
    </citation>
    <scope>NUCLEOTIDE SEQUENCE</scope>
</reference>
<evidence type="ECO:0000256" key="6">
    <source>
        <dbReference type="ARBA" id="ARBA00022840"/>
    </source>
</evidence>
<dbReference type="InterPro" id="IPR042197">
    <property type="entry name" value="Apaf_helical"/>
</dbReference>
<dbReference type="Gene3D" id="1.10.8.430">
    <property type="entry name" value="Helical domain of apoptotic protease-activating factors"/>
    <property type="match status" value="1"/>
</dbReference>
<organism evidence="11">
    <name type="scientific">Triticum urartu</name>
    <name type="common">Red wild einkorn</name>
    <name type="synonym">Crithodium urartu</name>
    <dbReference type="NCBI Taxonomy" id="4572"/>
    <lineage>
        <taxon>Eukaryota</taxon>
        <taxon>Viridiplantae</taxon>
        <taxon>Streptophyta</taxon>
        <taxon>Embryophyta</taxon>
        <taxon>Tracheophyta</taxon>
        <taxon>Spermatophyta</taxon>
        <taxon>Magnoliopsida</taxon>
        <taxon>Liliopsida</taxon>
        <taxon>Poales</taxon>
        <taxon>Poaceae</taxon>
        <taxon>BOP clade</taxon>
        <taxon>Pooideae</taxon>
        <taxon>Triticodae</taxon>
        <taxon>Triticeae</taxon>
        <taxon>Triticinae</taxon>
        <taxon>Triticum</taxon>
    </lineage>
</organism>
<keyword evidence="6" id="KW-0067">ATP-binding</keyword>
<dbReference type="InterPro" id="IPR036388">
    <property type="entry name" value="WH-like_DNA-bd_sf"/>
</dbReference>
<evidence type="ECO:0000256" key="1">
    <source>
        <dbReference type="ARBA" id="ARBA00008894"/>
    </source>
</evidence>
<dbReference type="AlphaFoldDB" id="M7Z5J0"/>
<evidence type="ECO:0000256" key="3">
    <source>
        <dbReference type="ARBA" id="ARBA00022737"/>
    </source>
</evidence>
<dbReference type="Pfam" id="PF23559">
    <property type="entry name" value="WHD_DRP"/>
    <property type="match status" value="1"/>
</dbReference>
<dbReference type="InterPro" id="IPR056789">
    <property type="entry name" value="LRR_R13L1-DRL21"/>
</dbReference>
<dbReference type="Gene3D" id="1.20.5.4130">
    <property type="match status" value="1"/>
</dbReference>
<dbReference type="SUPFAM" id="SSF52540">
    <property type="entry name" value="P-loop containing nucleoside triphosphate hydrolases"/>
    <property type="match status" value="1"/>
</dbReference>
<keyword evidence="5" id="KW-0611">Plant defense</keyword>
<evidence type="ECO:0000313" key="11">
    <source>
        <dbReference type="EMBL" id="EMS47645.1"/>
    </source>
</evidence>
<dbReference type="SUPFAM" id="SSF52058">
    <property type="entry name" value="L domain-like"/>
    <property type="match status" value="2"/>
</dbReference>
<evidence type="ECO:0000259" key="8">
    <source>
        <dbReference type="Pfam" id="PF18052"/>
    </source>
</evidence>
<name>M7Z5J0_TRIUA</name>
<comment type="similarity">
    <text evidence="1">Belongs to the disease resistance NB-LRR family.</text>
</comment>
<feature type="domain" description="Disease resistance protein winged helix" evidence="9">
    <location>
        <begin position="407"/>
        <end position="489"/>
    </location>
</feature>
<dbReference type="PANTHER" id="PTHR36766:SF55">
    <property type="entry name" value="OS11G0492900 PROTEIN"/>
    <property type="match status" value="1"/>
</dbReference>